<dbReference type="EMBL" id="SXEQ01000001">
    <property type="protein sequence ID" value="NFV04759.1"/>
    <property type="molecule type" value="Genomic_DNA"/>
</dbReference>
<proteinExistence type="predicted"/>
<dbReference type="EMBL" id="SXEU01000001">
    <property type="protein sequence ID" value="NFV15019.1"/>
    <property type="molecule type" value="Genomic_DNA"/>
</dbReference>
<comment type="caution">
    <text evidence="1">The sequence shown here is derived from an EMBL/GenBank/DDBJ whole genome shotgun (WGS) entry which is preliminary data.</text>
</comment>
<dbReference type="AlphaFoldDB" id="A0A6G4GZZ8"/>
<organism evidence="1">
    <name type="scientific">Clostridium botulinum</name>
    <dbReference type="NCBI Taxonomy" id="1491"/>
    <lineage>
        <taxon>Bacteria</taxon>
        <taxon>Bacillati</taxon>
        <taxon>Bacillota</taxon>
        <taxon>Clostridia</taxon>
        <taxon>Eubacteriales</taxon>
        <taxon>Clostridiaceae</taxon>
        <taxon>Clostridium</taxon>
    </lineage>
</organism>
<name>A0A6G4GZZ8_CLOBO</name>
<reference evidence="1" key="1">
    <citation type="submission" date="2019-04" db="EMBL/GenBank/DDBJ databases">
        <title>Genome sequencing of Clostridium botulinum Groups I-IV and Clostridium butyricum.</title>
        <authorList>
            <person name="Brunt J."/>
            <person name="Van Vliet A.H.M."/>
            <person name="Stringer S.C."/>
            <person name="Carter A.T."/>
            <person name="Peck M.W."/>
        </authorList>
    </citation>
    <scope>NUCLEOTIDE SEQUENCE</scope>
    <source>
        <strain evidence="3">751/1</strain>
        <strain evidence="2">887</strain>
        <strain evidence="1">IFR 16/362</strain>
    </source>
</reference>
<dbReference type="EMBL" id="SXDO01000001">
    <property type="protein sequence ID" value="NFU26782.1"/>
    <property type="molecule type" value="Genomic_DNA"/>
</dbReference>
<evidence type="ECO:0000313" key="2">
    <source>
        <dbReference type="EMBL" id="NFV04759.1"/>
    </source>
</evidence>
<sequence length="67" mass="8348">MTLEYSKFKEFYYFHCLEYKIGFAANIPIFNEYVIKTLVKYEQNHENCIEYYWKENLEVFTSYLESM</sequence>
<evidence type="ECO:0000313" key="1">
    <source>
        <dbReference type="EMBL" id="NFU26782.1"/>
    </source>
</evidence>
<evidence type="ECO:0000313" key="3">
    <source>
        <dbReference type="EMBL" id="NFV15019.1"/>
    </source>
</evidence>
<protein>
    <submittedName>
        <fullName evidence="1">Uncharacterized protein</fullName>
    </submittedName>
</protein>
<gene>
    <name evidence="1" type="ORF">FDF81_00760</name>
    <name evidence="2" type="ORF">FDG08_02680</name>
    <name evidence="3" type="ORF">FDG29_02345</name>
</gene>
<accession>A0A6G4GZZ8</accession>